<sequence length="108" mass="11974">MVKGLIPGYIAKLSIIVAEPMLDSPKCITFGVSDMHPSTFLKSPSNIDPMCNPFMAEKCSELPPTILFRVFGSIVHALNFPNVNHMYISNKLFLNVISIYAFVILLSL</sequence>
<dbReference type="AlphaFoldDB" id="A0A0V0H9H9"/>
<evidence type="ECO:0000313" key="1">
    <source>
        <dbReference type="EMBL" id="JAP17007.1"/>
    </source>
</evidence>
<protein>
    <submittedName>
        <fullName evidence="1">Putative ovule protein</fullName>
    </submittedName>
</protein>
<reference evidence="1" key="1">
    <citation type="submission" date="2015-12" db="EMBL/GenBank/DDBJ databases">
        <title>Gene expression during late stages of embryo sac development: a critical building block for successful pollen-pistil interactions.</title>
        <authorList>
            <person name="Liu Y."/>
            <person name="Joly V."/>
            <person name="Sabar M."/>
            <person name="Matton D.P."/>
        </authorList>
    </citation>
    <scope>NUCLEOTIDE SEQUENCE</scope>
</reference>
<proteinExistence type="predicted"/>
<name>A0A0V0H9H9_SOLCH</name>
<dbReference type="EMBL" id="GEDG01023077">
    <property type="protein sequence ID" value="JAP17007.1"/>
    <property type="molecule type" value="Transcribed_RNA"/>
</dbReference>
<organism evidence="1">
    <name type="scientific">Solanum chacoense</name>
    <name type="common">Chaco potato</name>
    <dbReference type="NCBI Taxonomy" id="4108"/>
    <lineage>
        <taxon>Eukaryota</taxon>
        <taxon>Viridiplantae</taxon>
        <taxon>Streptophyta</taxon>
        <taxon>Embryophyta</taxon>
        <taxon>Tracheophyta</taxon>
        <taxon>Spermatophyta</taxon>
        <taxon>Magnoliopsida</taxon>
        <taxon>eudicotyledons</taxon>
        <taxon>Gunneridae</taxon>
        <taxon>Pentapetalae</taxon>
        <taxon>asterids</taxon>
        <taxon>lamiids</taxon>
        <taxon>Solanales</taxon>
        <taxon>Solanaceae</taxon>
        <taxon>Solanoideae</taxon>
        <taxon>Solaneae</taxon>
        <taxon>Solanum</taxon>
    </lineage>
</organism>
<accession>A0A0V0H9H9</accession>